<comment type="caution">
    <text evidence="2">The sequence shown here is derived from an EMBL/GenBank/DDBJ whole genome shotgun (WGS) entry which is preliminary data.</text>
</comment>
<dbReference type="InterPro" id="IPR011051">
    <property type="entry name" value="RmlC_Cupin_sf"/>
</dbReference>
<gene>
    <name evidence="2" type="ORF">GCM10011273_08570</name>
</gene>
<dbReference type="AlphaFoldDB" id="A0A918UP25"/>
<dbReference type="InterPro" id="IPR014710">
    <property type="entry name" value="RmlC-like_jellyroll"/>
</dbReference>
<dbReference type="SUPFAM" id="SSF51182">
    <property type="entry name" value="RmlC-like cupins"/>
    <property type="match status" value="1"/>
</dbReference>
<name>A0A918UP25_9CAUL</name>
<dbReference type="RefSeq" id="WP_189485110.1">
    <property type="nucleotide sequence ID" value="NZ_BMZB01000001.1"/>
</dbReference>
<dbReference type="EMBL" id="BMZB01000001">
    <property type="protein sequence ID" value="GGZ25472.1"/>
    <property type="molecule type" value="Genomic_DNA"/>
</dbReference>
<reference evidence="2" key="1">
    <citation type="journal article" date="2014" name="Int. J. Syst. Evol. Microbiol.">
        <title>Complete genome sequence of Corynebacterium casei LMG S-19264T (=DSM 44701T), isolated from a smear-ripened cheese.</title>
        <authorList>
            <consortium name="US DOE Joint Genome Institute (JGI-PGF)"/>
            <person name="Walter F."/>
            <person name="Albersmeier A."/>
            <person name="Kalinowski J."/>
            <person name="Ruckert C."/>
        </authorList>
    </citation>
    <scope>NUCLEOTIDE SEQUENCE</scope>
    <source>
        <strain evidence="2">KCTC 32296</strain>
    </source>
</reference>
<evidence type="ECO:0000313" key="2">
    <source>
        <dbReference type="EMBL" id="GGZ25472.1"/>
    </source>
</evidence>
<dbReference type="Gene3D" id="2.60.120.10">
    <property type="entry name" value="Jelly Rolls"/>
    <property type="match status" value="1"/>
</dbReference>
<reference evidence="2" key="2">
    <citation type="submission" date="2020-09" db="EMBL/GenBank/DDBJ databases">
        <authorList>
            <person name="Sun Q."/>
            <person name="Kim S."/>
        </authorList>
    </citation>
    <scope>NUCLEOTIDE SEQUENCE</scope>
    <source>
        <strain evidence="2">KCTC 32296</strain>
    </source>
</reference>
<protein>
    <submittedName>
        <fullName evidence="2">Cupin</fullName>
    </submittedName>
</protein>
<keyword evidence="3" id="KW-1185">Reference proteome</keyword>
<feature type="domain" description="(S)-ureidoglycine aminohydrolase cupin" evidence="1">
    <location>
        <begin position="40"/>
        <end position="112"/>
    </location>
</feature>
<dbReference type="Pfam" id="PF05899">
    <property type="entry name" value="Cupin_3"/>
    <property type="match status" value="1"/>
</dbReference>
<evidence type="ECO:0000313" key="3">
    <source>
        <dbReference type="Proteomes" id="UP000662572"/>
    </source>
</evidence>
<dbReference type="InterPro" id="IPR008579">
    <property type="entry name" value="UGlyAH_Cupin_dom"/>
</dbReference>
<dbReference type="CDD" id="cd02227">
    <property type="entry name" value="cupin_TM1112-like"/>
    <property type="match status" value="1"/>
</dbReference>
<evidence type="ECO:0000259" key="1">
    <source>
        <dbReference type="Pfam" id="PF05899"/>
    </source>
</evidence>
<organism evidence="2 3">
    <name type="scientific">Asticcacaulis endophyticus</name>
    <dbReference type="NCBI Taxonomy" id="1395890"/>
    <lineage>
        <taxon>Bacteria</taxon>
        <taxon>Pseudomonadati</taxon>
        <taxon>Pseudomonadota</taxon>
        <taxon>Alphaproteobacteria</taxon>
        <taxon>Caulobacterales</taxon>
        <taxon>Caulobacteraceae</taxon>
        <taxon>Asticcacaulis</taxon>
    </lineage>
</organism>
<dbReference type="PANTHER" id="PTHR40943">
    <property type="entry name" value="CYTOPLASMIC PROTEIN-RELATED"/>
    <property type="match status" value="1"/>
</dbReference>
<sequence length="116" mass="13032">MSKLLVFDRNTLPEPEVGGPLPERIVTCDPKHLTWNLETSEDETVFSGYWQSTPGSWRIAYDEWEFCTILEGVSVLHEDGGASVALTPGSQFVIRPGFTGIWEVVETTLKSYVIRL</sequence>
<proteinExistence type="predicted"/>
<accession>A0A918UP25</accession>
<dbReference type="Proteomes" id="UP000662572">
    <property type="component" value="Unassembled WGS sequence"/>
</dbReference>
<dbReference type="PANTHER" id="PTHR40943:SF2">
    <property type="entry name" value="(S)-UREIDOGLYCINE AMINOHYDROLASE CUPIN DOMAIN-CONTAINING PROTEIN"/>
    <property type="match status" value="1"/>
</dbReference>